<reference evidence="4 5" key="1">
    <citation type="journal article" date="2014" name="BMC Genomics">
        <title>Genome sequencing of four Aureobasidium pullulans varieties: biotechnological potential, stress tolerance, and description of new species.</title>
        <authorList>
            <person name="Gostin Ar C."/>
            <person name="Ohm R.A."/>
            <person name="Kogej T."/>
            <person name="Sonjak S."/>
            <person name="Turk M."/>
            <person name="Zajc J."/>
            <person name="Zalar P."/>
            <person name="Grube M."/>
            <person name="Sun H."/>
            <person name="Han J."/>
            <person name="Sharma A."/>
            <person name="Chiniquy J."/>
            <person name="Ngan C.Y."/>
            <person name="Lipzen A."/>
            <person name="Barry K."/>
            <person name="Grigoriev I.V."/>
            <person name="Gunde-Cimerman N."/>
        </authorList>
    </citation>
    <scope>NUCLEOTIDE SEQUENCE [LARGE SCALE GENOMIC DNA]</scope>
    <source>
        <strain evidence="4 5">EXF-2481</strain>
    </source>
</reference>
<dbReference type="GO" id="GO:0008270">
    <property type="term" value="F:zinc ion binding"/>
    <property type="evidence" value="ECO:0007669"/>
    <property type="project" value="InterPro"/>
</dbReference>
<dbReference type="SUPFAM" id="SSF57701">
    <property type="entry name" value="Zn2/Cys6 DNA-binding domain"/>
    <property type="match status" value="1"/>
</dbReference>
<evidence type="ECO:0000313" key="5">
    <source>
        <dbReference type="Proteomes" id="UP000030641"/>
    </source>
</evidence>
<dbReference type="Gene3D" id="4.10.240.10">
    <property type="entry name" value="Zn(2)-C6 fungal-type DNA-binding domain"/>
    <property type="match status" value="1"/>
</dbReference>
<dbReference type="RefSeq" id="XP_013340242.1">
    <property type="nucleotide sequence ID" value="XM_013484788.1"/>
</dbReference>
<dbReference type="InterPro" id="IPR053187">
    <property type="entry name" value="Notoamide_regulator"/>
</dbReference>
<dbReference type="HOGENOM" id="CLU_1517590_0_0_1"/>
<evidence type="ECO:0000256" key="2">
    <source>
        <dbReference type="SAM" id="MobiDB-lite"/>
    </source>
</evidence>
<protein>
    <recommendedName>
        <fullName evidence="3">Zn(2)-C6 fungal-type domain-containing protein</fullName>
    </recommendedName>
</protein>
<organism evidence="4 5">
    <name type="scientific">Aureobasidium subglaciale (strain EXF-2481)</name>
    <name type="common">Aureobasidium pullulans var. subglaciale</name>
    <dbReference type="NCBI Taxonomy" id="1043005"/>
    <lineage>
        <taxon>Eukaryota</taxon>
        <taxon>Fungi</taxon>
        <taxon>Dikarya</taxon>
        <taxon>Ascomycota</taxon>
        <taxon>Pezizomycotina</taxon>
        <taxon>Dothideomycetes</taxon>
        <taxon>Dothideomycetidae</taxon>
        <taxon>Dothideales</taxon>
        <taxon>Saccotheciaceae</taxon>
        <taxon>Aureobasidium</taxon>
    </lineage>
</organism>
<feature type="compositionally biased region" description="Basic and acidic residues" evidence="2">
    <location>
        <begin position="68"/>
        <end position="77"/>
    </location>
</feature>
<dbReference type="AlphaFoldDB" id="A0A074YC91"/>
<feature type="domain" description="Zn(2)-C6 fungal-type" evidence="3">
    <location>
        <begin position="85"/>
        <end position="115"/>
    </location>
</feature>
<name>A0A074YC91_AURSE</name>
<dbReference type="Pfam" id="PF00172">
    <property type="entry name" value="Zn_clus"/>
    <property type="match status" value="1"/>
</dbReference>
<keyword evidence="1" id="KW-0539">Nucleus</keyword>
<dbReference type="PROSITE" id="PS50048">
    <property type="entry name" value="ZN2_CY6_FUNGAL_2"/>
    <property type="match status" value="1"/>
</dbReference>
<dbReference type="GeneID" id="25367478"/>
<gene>
    <name evidence="4" type="ORF">AUEXF2481DRAFT_43687</name>
</gene>
<evidence type="ECO:0000313" key="4">
    <source>
        <dbReference type="EMBL" id="KEQ91757.1"/>
    </source>
</evidence>
<dbReference type="SMART" id="SM00066">
    <property type="entry name" value="GAL4"/>
    <property type="match status" value="1"/>
</dbReference>
<dbReference type="Proteomes" id="UP000030641">
    <property type="component" value="Unassembled WGS sequence"/>
</dbReference>
<dbReference type="EMBL" id="KL584775">
    <property type="protein sequence ID" value="KEQ91757.1"/>
    <property type="molecule type" value="Genomic_DNA"/>
</dbReference>
<dbReference type="PANTHER" id="PTHR47256">
    <property type="entry name" value="ZN(II)2CYS6 TRANSCRIPTION FACTOR (EUROFUNG)-RELATED"/>
    <property type="match status" value="1"/>
</dbReference>
<evidence type="ECO:0000259" key="3">
    <source>
        <dbReference type="PROSITE" id="PS50048"/>
    </source>
</evidence>
<dbReference type="PANTHER" id="PTHR47256:SF3">
    <property type="entry name" value="ZN(II)2CYS6 TRANSCRIPTION FACTOR (EUROFUNG)"/>
    <property type="match status" value="1"/>
</dbReference>
<accession>A0A074YC91</accession>
<dbReference type="InParanoid" id="A0A074YC91"/>
<proteinExistence type="predicted"/>
<dbReference type="OrthoDB" id="3933278at2759"/>
<dbReference type="CDD" id="cd00067">
    <property type="entry name" value="GAL4"/>
    <property type="match status" value="1"/>
</dbReference>
<keyword evidence="5" id="KW-1185">Reference proteome</keyword>
<dbReference type="InterPro" id="IPR001138">
    <property type="entry name" value="Zn2Cys6_DnaBD"/>
</dbReference>
<dbReference type="InterPro" id="IPR036864">
    <property type="entry name" value="Zn2-C6_fun-type_DNA-bd_sf"/>
</dbReference>
<feature type="region of interest" description="Disordered" evidence="2">
    <location>
        <begin position="23"/>
        <end position="77"/>
    </location>
</feature>
<sequence>MDHNHSSHCTNFHQIADQDASWRIAPPPASDEMTVPATQPFSPSDLGTRANEEVVPQPRGKSAMKQSSTDRNKQTTDRRNKTKAACLACRECKTKCDGLRPHCNTCSEKGRISEYAVQKGMSYHETTKEGLQYYTSVLELLRSCDGMDCEQILQALRDHDELSEAVGFVHQHWLGDG</sequence>
<dbReference type="GO" id="GO:0000981">
    <property type="term" value="F:DNA-binding transcription factor activity, RNA polymerase II-specific"/>
    <property type="evidence" value="ECO:0007669"/>
    <property type="project" value="InterPro"/>
</dbReference>
<evidence type="ECO:0000256" key="1">
    <source>
        <dbReference type="ARBA" id="ARBA00023242"/>
    </source>
</evidence>